<dbReference type="GO" id="GO:0005886">
    <property type="term" value="C:plasma membrane"/>
    <property type="evidence" value="ECO:0007669"/>
    <property type="project" value="UniProtKB-SubCell"/>
</dbReference>
<evidence type="ECO:0000313" key="11">
    <source>
        <dbReference type="Proteomes" id="UP000590647"/>
    </source>
</evidence>
<dbReference type="AlphaFoldDB" id="A0A7W9HC49"/>
<feature type="transmembrane region" description="Helical" evidence="8">
    <location>
        <begin position="80"/>
        <end position="99"/>
    </location>
</feature>
<keyword evidence="3" id="KW-1003">Cell membrane</keyword>
<feature type="transmembrane region" description="Helical" evidence="8">
    <location>
        <begin position="201"/>
        <end position="220"/>
    </location>
</feature>
<feature type="transmembrane region" description="Helical" evidence="8">
    <location>
        <begin position="474"/>
        <end position="494"/>
    </location>
</feature>
<comment type="caution">
    <text evidence="10">The sequence shown here is derived from an EMBL/GenBank/DDBJ whole genome shotgun (WGS) entry which is preliminary data.</text>
</comment>
<sequence length="516" mass="53768">MRDSSLRATKREWIGLAVLALPSMLVTMDLTLLHLAVPQISADLNPSSSQLLWITDIYGFAVAGFLVTMGTLGERVGRRLLLMLGAGAFGVASVLTAYAETPDMLIVTRAVLGVAGACLAPSTLSLIRNMFPLPAQRTTAVTIWSTSFMLGGALGPVVGGVLLEFFWWGSVFLLAVPVMLILLGLGPFLLPEHRDPHGARVDLLSSALSFVAVLAVIYGVKEIAKHGVSPLSGATVVMGVAVGYVFVRRQRTLTHPLLEMRLFTVRAFSASLTTLLVTIMFLMGVQFLIAQFLQSVLGLSPLQVGLWILPAVLSGMVTALAAAGIVRRIRPAYVFAGGMVVAAIGFALLWGVTEDSGSGLVIAASVLMFAGLTPVSALGVDLIVGAAPPEQAGQASAISETANEFGGALGIALVGSVSAAVYRNSMSDTYPDGVPSGADDTLVAALEAAARLPGEAGGHLADTAREAFAHGLQVNALVAAPLMLAMALGASYLLRQVRASSHEEEPEHSRLAAEPR</sequence>
<reference evidence="10 11" key="1">
    <citation type="submission" date="2020-08" db="EMBL/GenBank/DDBJ databases">
        <title>Sequencing the genomes of 1000 actinobacteria strains.</title>
        <authorList>
            <person name="Klenk H.-P."/>
        </authorList>
    </citation>
    <scope>NUCLEOTIDE SEQUENCE [LARGE SCALE GENOMIC DNA]</scope>
    <source>
        <strain evidence="10 11">DSM 40084</strain>
    </source>
</reference>
<evidence type="ECO:0000256" key="8">
    <source>
        <dbReference type="SAM" id="Phobius"/>
    </source>
</evidence>
<feature type="domain" description="Major facilitator superfamily (MFS) profile" evidence="9">
    <location>
        <begin position="15"/>
        <end position="498"/>
    </location>
</feature>
<keyword evidence="7" id="KW-0046">Antibiotic resistance</keyword>
<organism evidence="10 11">
    <name type="scientific">Streptomyces caelestis</name>
    <dbReference type="NCBI Taxonomy" id="36816"/>
    <lineage>
        <taxon>Bacteria</taxon>
        <taxon>Bacillati</taxon>
        <taxon>Actinomycetota</taxon>
        <taxon>Actinomycetes</taxon>
        <taxon>Kitasatosporales</taxon>
        <taxon>Streptomycetaceae</taxon>
        <taxon>Streptomyces</taxon>
    </lineage>
</organism>
<protein>
    <submittedName>
        <fullName evidence="10">DHA2 family multidrug resistance protein-like MFS transporter</fullName>
    </submittedName>
</protein>
<dbReference type="EMBL" id="JACHNE010000001">
    <property type="protein sequence ID" value="MBB5799261.1"/>
    <property type="molecule type" value="Genomic_DNA"/>
</dbReference>
<feature type="transmembrane region" description="Helical" evidence="8">
    <location>
        <begin position="139"/>
        <end position="159"/>
    </location>
</feature>
<feature type="transmembrane region" description="Helical" evidence="8">
    <location>
        <begin position="304"/>
        <end position="326"/>
    </location>
</feature>
<feature type="transmembrane region" description="Helical" evidence="8">
    <location>
        <begin position="226"/>
        <end position="247"/>
    </location>
</feature>
<dbReference type="Gene3D" id="1.20.1250.20">
    <property type="entry name" value="MFS general substrate transporter like domains"/>
    <property type="match status" value="1"/>
</dbReference>
<dbReference type="GO" id="GO:0046677">
    <property type="term" value="P:response to antibiotic"/>
    <property type="evidence" value="ECO:0007669"/>
    <property type="project" value="UniProtKB-KW"/>
</dbReference>
<evidence type="ECO:0000256" key="3">
    <source>
        <dbReference type="ARBA" id="ARBA00022475"/>
    </source>
</evidence>
<gene>
    <name evidence="10" type="ORF">HDA41_007225</name>
</gene>
<dbReference type="PANTHER" id="PTHR42718:SF47">
    <property type="entry name" value="METHYL VIOLOGEN RESISTANCE PROTEIN SMVA"/>
    <property type="match status" value="1"/>
</dbReference>
<feature type="transmembrane region" description="Helical" evidence="8">
    <location>
        <begin position="333"/>
        <end position="353"/>
    </location>
</feature>
<evidence type="ECO:0000256" key="6">
    <source>
        <dbReference type="ARBA" id="ARBA00023136"/>
    </source>
</evidence>
<keyword evidence="4 8" id="KW-0812">Transmembrane</keyword>
<dbReference type="RefSeq" id="WP_184991453.1">
    <property type="nucleotide sequence ID" value="NZ_JACHNE010000001.1"/>
</dbReference>
<dbReference type="InterPro" id="IPR020846">
    <property type="entry name" value="MFS_dom"/>
</dbReference>
<feature type="transmembrane region" description="Helical" evidence="8">
    <location>
        <begin position="12"/>
        <end position="37"/>
    </location>
</feature>
<feature type="transmembrane region" description="Helical" evidence="8">
    <location>
        <begin position="105"/>
        <end position="127"/>
    </location>
</feature>
<dbReference type="PROSITE" id="PS50850">
    <property type="entry name" value="MFS"/>
    <property type="match status" value="1"/>
</dbReference>
<dbReference type="Pfam" id="PF07690">
    <property type="entry name" value="MFS_1"/>
    <property type="match status" value="1"/>
</dbReference>
<dbReference type="InterPro" id="IPR011701">
    <property type="entry name" value="MFS"/>
</dbReference>
<comment type="subcellular location">
    <subcellularLocation>
        <location evidence="1">Cell membrane</location>
        <topology evidence="1">Multi-pass membrane protein</topology>
    </subcellularLocation>
</comment>
<evidence type="ECO:0000256" key="5">
    <source>
        <dbReference type="ARBA" id="ARBA00022989"/>
    </source>
</evidence>
<dbReference type="InterPro" id="IPR036259">
    <property type="entry name" value="MFS_trans_sf"/>
</dbReference>
<evidence type="ECO:0000259" key="9">
    <source>
        <dbReference type="PROSITE" id="PS50850"/>
    </source>
</evidence>
<dbReference type="Proteomes" id="UP000590647">
    <property type="component" value="Unassembled WGS sequence"/>
</dbReference>
<keyword evidence="6 8" id="KW-0472">Membrane</keyword>
<keyword evidence="11" id="KW-1185">Reference proteome</keyword>
<evidence type="ECO:0000313" key="10">
    <source>
        <dbReference type="EMBL" id="MBB5799261.1"/>
    </source>
</evidence>
<dbReference type="CDD" id="cd17321">
    <property type="entry name" value="MFS_MMR_MDR_like"/>
    <property type="match status" value="1"/>
</dbReference>
<dbReference type="PANTHER" id="PTHR42718">
    <property type="entry name" value="MAJOR FACILITATOR SUPERFAMILY MULTIDRUG TRANSPORTER MFSC"/>
    <property type="match status" value="1"/>
</dbReference>
<feature type="transmembrane region" description="Helical" evidence="8">
    <location>
        <begin position="405"/>
        <end position="422"/>
    </location>
</feature>
<evidence type="ECO:0000256" key="2">
    <source>
        <dbReference type="ARBA" id="ARBA00022448"/>
    </source>
</evidence>
<dbReference type="GO" id="GO:0022857">
    <property type="term" value="F:transmembrane transporter activity"/>
    <property type="evidence" value="ECO:0007669"/>
    <property type="project" value="InterPro"/>
</dbReference>
<name>A0A7W9HC49_9ACTN</name>
<evidence type="ECO:0000256" key="4">
    <source>
        <dbReference type="ARBA" id="ARBA00022692"/>
    </source>
</evidence>
<keyword evidence="2" id="KW-0813">Transport</keyword>
<dbReference type="Gene3D" id="1.20.1720.10">
    <property type="entry name" value="Multidrug resistance protein D"/>
    <property type="match status" value="1"/>
</dbReference>
<feature type="transmembrane region" description="Helical" evidence="8">
    <location>
        <begin position="165"/>
        <end position="189"/>
    </location>
</feature>
<evidence type="ECO:0000256" key="1">
    <source>
        <dbReference type="ARBA" id="ARBA00004651"/>
    </source>
</evidence>
<accession>A0A7W9HC49</accession>
<feature type="transmembrane region" description="Helical" evidence="8">
    <location>
        <begin position="57"/>
        <end position="73"/>
    </location>
</feature>
<evidence type="ECO:0000256" key="7">
    <source>
        <dbReference type="ARBA" id="ARBA00023251"/>
    </source>
</evidence>
<keyword evidence="5 8" id="KW-1133">Transmembrane helix</keyword>
<feature type="transmembrane region" description="Helical" evidence="8">
    <location>
        <begin position="268"/>
        <end position="292"/>
    </location>
</feature>
<feature type="transmembrane region" description="Helical" evidence="8">
    <location>
        <begin position="359"/>
        <end position="384"/>
    </location>
</feature>
<dbReference type="SUPFAM" id="SSF103473">
    <property type="entry name" value="MFS general substrate transporter"/>
    <property type="match status" value="1"/>
</dbReference>
<proteinExistence type="predicted"/>